<feature type="region of interest" description="Disordered" evidence="1">
    <location>
        <begin position="690"/>
        <end position="713"/>
    </location>
</feature>
<evidence type="ECO:0000259" key="2">
    <source>
        <dbReference type="Pfam" id="PF14661"/>
    </source>
</evidence>
<organism evidence="3 4">
    <name type="scientific">Chilo suppressalis</name>
    <name type="common">Asiatic rice borer moth</name>
    <dbReference type="NCBI Taxonomy" id="168631"/>
    <lineage>
        <taxon>Eukaryota</taxon>
        <taxon>Metazoa</taxon>
        <taxon>Ecdysozoa</taxon>
        <taxon>Arthropoda</taxon>
        <taxon>Hexapoda</taxon>
        <taxon>Insecta</taxon>
        <taxon>Pterygota</taxon>
        <taxon>Neoptera</taxon>
        <taxon>Endopterygota</taxon>
        <taxon>Lepidoptera</taxon>
        <taxon>Glossata</taxon>
        <taxon>Ditrysia</taxon>
        <taxon>Pyraloidea</taxon>
        <taxon>Crambidae</taxon>
        <taxon>Crambinae</taxon>
        <taxon>Chilo</taxon>
    </lineage>
</organism>
<name>A0ABN8B7V4_CHISP</name>
<reference evidence="3" key="1">
    <citation type="submission" date="2021-12" db="EMBL/GenBank/DDBJ databases">
        <authorList>
            <person name="King R."/>
        </authorList>
    </citation>
    <scope>NUCLEOTIDE SEQUENCE</scope>
</reference>
<sequence>MAVPVTIQKDLVGKFKREISLNAEVLNKIRPMSPELSRLIFKENALEKPTQNMFNHFSYYLVSIIDFQTADKFLWPLYDSKTEKTYRSMLSAFINDYSSQGLLSPVMSSYLVNPGCYKVTKLLFQMTQLAVQHLLLSKMSKESEKDLYKKVTEKYKINSDDFVEEVIKEVEAIPSNLYRHQRKRLAMENIASILREKIVSMEEKLTSLNAQKFIDNLVDNYVKENSLDEATKTEVMKIKNVKKPAPFFDIWLEYVDENVKNMDSKWDEKVTPFLEICTDCQKNTSDLIARHTGEADCNSYMIEYNHLTDEICTDELENQVNSQQKYILKNIVRNERLYFPNLIRGFLISICYILKNNEIGDEIYKFNEYLDNGHRNWNELILAMRMLNNRVMNAEAKLQPSQSVFNQSVSLKEFEIPPLPDLSGLKANRDNIGQTLIETFTPLSMSKHQFNLHRKHNSFSFSKPQAKALITPFHQGPRDSFLNSLISCRVSTYDRPNVSTNFNNISVISQANSRGNETIAECSAGFTKQQIMRLLSAKKSSSSKKFKHSSVRPNINIKKGGLFNESDESSSSIQMFRSYSSPNLYENREKKCFLKTGRRKLSIMQEGSSSLLEVSGIAALEKDDTYGTPEGVMGSKKTDAASVPVIVVTQEKNVAKVFKEIEEDLNKEIEDQNFLNKEITNECSALKSVERNRSRKSFENNEESKTETPKTDAQLIRKTSSLEKIINRFKKVRANVMPPDGKDEESNFMTIAEEKENENVNDVLTVNRILLPDLLSPSLSIKSSEYLDQLCSDVDDSLKDRKPRQSLGTVLGVDNTFLDQFDLID</sequence>
<protein>
    <recommendedName>
        <fullName evidence="2">HAUS augmin-like complex subunit 6 N-terminal domain-containing protein</fullName>
    </recommendedName>
</protein>
<accession>A0ABN8B7V4</accession>
<evidence type="ECO:0000313" key="4">
    <source>
        <dbReference type="Proteomes" id="UP001153292"/>
    </source>
</evidence>
<gene>
    <name evidence="3" type="ORF">CHILSU_LOCUS7858</name>
</gene>
<evidence type="ECO:0000313" key="3">
    <source>
        <dbReference type="EMBL" id="CAH0404517.1"/>
    </source>
</evidence>
<dbReference type="Proteomes" id="UP001153292">
    <property type="component" value="Chromosome 29"/>
</dbReference>
<dbReference type="EMBL" id="OU963922">
    <property type="protein sequence ID" value="CAH0404517.1"/>
    <property type="molecule type" value="Genomic_DNA"/>
</dbReference>
<feature type="compositionally biased region" description="Basic and acidic residues" evidence="1">
    <location>
        <begin position="690"/>
        <end position="710"/>
    </location>
</feature>
<feature type="domain" description="HAUS augmin-like complex subunit 6 N-terminal" evidence="2">
    <location>
        <begin position="24"/>
        <end position="238"/>
    </location>
</feature>
<dbReference type="InterPro" id="IPR028163">
    <property type="entry name" value="HAUS_6_N"/>
</dbReference>
<keyword evidence="4" id="KW-1185">Reference proteome</keyword>
<evidence type="ECO:0000256" key="1">
    <source>
        <dbReference type="SAM" id="MobiDB-lite"/>
    </source>
</evidence>
<dbReference type="Pfam" id="PF14661">
    <property type="entry name" value="HAUS6_N"/>
    <property type="match status" value="1"/>
</dbReference>
<proteinExistence type="predicted"/>